<name>A0A6V7XIE4_MELEN</name>
<evidence type="ECO:0000256" key="2">
    <source>
        <dbReference type="SAM" id="Phobius"/>
    </source>
</evidence>
<dbReference type="Proteomes" id="UP000580250">
    <property type="component" value="Unassembled WGS sequence"/>
</dbReference>
<dbReference type="AlphaFoldDB" id="A0A6V7XIE4"/>
<feature type="transmembrane region" description="Helical" evidence="2">
    <location>
        <begin position="394"/>
        <end position="410"/>
    </location>
</feature>
<comment type="caution">
    <text evidence="4">The sequence shown here is derived from an EMBL/GenBank/DDBJ whole genome shotgun (WGS) entry which is preliminary data.</text>
</comment>
<gene>
    <name evidence="4" type="ORF">MENT_LOCUS52388</name>
</gene>
<dbReference type="PANTHER" id="PTHR13098">
    <property type="entry name" value="WOLFRAMIN"/>
    <property type="match status" value="1"/>
</dbReference>
<dbReference type="GO" id="GO:0055074">
    <property type="term" value="P:calcium ion homeostasis"/>
    <property type="evidence" value="ECO:0007669"/>
    <property type="project" value="TreeGrafter"/>
</dbReference>
<feature type="transmembrane region" description="Helical" evidence="2">
    <location>
        <begin position="147"/>
        <end position="171"/>
    </location>
</feature>
<feature type="transmembrane region" description="Helical" evidence="2">
    <location>
        <begin position="289"/>
        <end position="309"/>
    </location>
</feature>
<proteinExistence type="predicted"/>
<feature type="domain" description="Wolframin cysteine-rich" evidence="3">
    <location>
        <begin position="466"/>
        <end position="539"/>
    </location>
</feature>
<dbReference type="GO" id="GO:0030968">
    <property type="term" value="P:endoplasmic reticulum unfolded protein response"/>
    <property type="evidence" value="ECO:0007669"/>
    <property type="project" value="TreeGrafter"/>
</dbReference>
<evidence type="ECO:0000256" key="1">
    <source>
        <dbReference type="SAM" id="MobiDB-lite"/>
    </source>
</evidence>
<keyword evidence="2" id="KW-0472">Membrane</keyword>
<feature type="transmembrane region" description="Helical" evidence="2">
    <location>
        <begin position="316"/>
        <end position="338"/>
    </location>
</feature>
<dbReference type="EMBL" id="CAJEWN010001638">
    <property type="protein sequence ID" value="CAD2199025.1"/>
    <property type="molecule type" value="Genomic_DNA"/>
</dbReference>
<keyword evidence="2" id="KW-1133">Transmembrane helix</keyword>
<dbReference type="InterPro" id="IPR045400">
    <property type="entry name" value="Wolframin_Cys-rich"/>
</dbReference>
<evidence type="ECO:0000259" key="3">
    <source>
        <dbReference type="Pfam" id="PF20053"/>
    </source>
</evidence>
<reference evidence="4 5" key="1">
    <citation type="submission" date="2020-08" db="EMBL/GenBank/DDBJ databases">
        <authorList>
            <person name="Koutsovoulos G."/>
            <person name="Danchin GJ E."/>
        </authorList>
    </citation>
    <scope>NUCLEOTIDE SEQUENCE [LARGE SCALE GENOMIC DNA]</scope>
</reference>
<dbReference type="OrthoDB" id="5865303at2759"/>
<sequence>MKGSKVFAKSGDSSDEEKRENRWKKDLPQSKFRRSDNDGLEMQLNEFFNVVKSQPNEKSARELLKSLKSSSADDEQKSAIDNFLHNVDINEYFIDRNEKKEEEILEKLIVAIEKEAEKKNNSKKGLGMLDSILDYLLEKLQQQWHTLFYALVPLHQVQTLVLICFVQLIGLNTIFNASPIILAHFSFASMIYFTLKIFRKQSSLNDKRAFWERFVHIFQNKSRNLSEDQGRNFKENIEKELLPESEEKITEINEEENLLIGSLSPYLNFFLSLFLFLFCIGISDKSVPNSLIFCGIALFFTGISFVELMSDGTFNFWGLTTILFANFISFLPVLSSKIKFSIGKRFIWRPFFSWKFGAFRLNFGLASLSLFVIPIILFLIALRKSRQYPSSNRFFVSFFKISFAIYYLPYLVKYCFYNGFVFNFFNTKNVLILFFVYLLGSLTVISFLYQSPSSFDASSELTNLTWPQFENHCAMNGANQIHSQMHCSQMKGMAINWKGTVQSVRISDIDNSFETLLDYLPDSVAQAIRCFYDTDSTDEDAIPRDLHSNECSLAQHNHYTYELEVSHIIITNLSLQD</sequence>
<feature type="region of interest" description="Disordered" evidence="1">
    <location>
        <begin position="1"/>
        <end position="38"/>
    </location>
</feature>
<organism evidence="4 5">
    <name type="scientific">Meloidogyne enterolobii</name>
    <name type="common">Root-knot nematode worm</name>
    <name type="synonym">Meloidogyne mayaguensis</name>
    <dbReference type="NCBI Taxonomy" id="390850"/>
    <lineage>
        <taxon>Eukaryota</taxon>
        <taxon>Metazoa</taxon>
        <taxon>Ecdysozoa</taxon>
        <taxon>Nematoda</taxon>
        <taxon>Chromadorea</taxon>
        <taxon>Rhabditida</taxon>
        <taxon>Tylenchina</taxon>
        <taxon>Tylenchomorpha</taxon>
        <taxon>Tylenchoidea</taxon>
        <taxon>Meloidogynidae</taxon>
        <taxon>Meloidogyninae</taxon>
        <taxon>Meloidogyne</taxon>
    </lineage>
</organism>
<feature type="transmembrane region" description="Helical" evidence="2">
    <location>
        <begin position="177"/>
        <end position="198"/>
    </location>
</feature>
<evidence type="ECO:0000313" key="4">
    <source>
        <dbReference type="EMBL" id="CAD2199025.1"/>
    </source>
</evidence>
<dbReference type="Pfam" id="PF20053">
    <property type="entry name" value="WC-rich"/>
    <property type="match status" value="1"/>
</dbReference>
<accession>A0A6V7XIE4</accession>
<evidence type="ECO:0000313" key="5">
    <source>
        <dbReference type="Proteomes" id="UP000580250"/>
    </source>
</evidence>
<dbReference type="PANTHER" id="PTHR13098:SF3">
    <property type="entry name" value="WOLFRAMIN"/>
    <property type="match status" value="1"/>
</dbReference>
<feature type="transmembrane region" description="Helical" evidence="2">
    <location>
        <begin position="358"/>
        <end position="382"/>
    </location>
</feature>
<feature type="compositionally biased region" description="Basic and acidic residues" evidence="1">
    <location>
        <begin position="16"/>
        <end position="37"/>
    </location>
</feature>
<keyword evidence="2" id="KW-0812">Transmembrane</keyword>
<protein>
    <recommendedName>
        <fullName evidence="3">Wolframin cysteine-rich domain-containing protein</fullName>
    </recommendedName>
</protein>
<dbReference type="GO" id="GO:0005789">
    <property type="term" value="C:endoplasmic reticulum membrane"/>
    <property type="evidence" value="ECO:0007669"/>
    <property type="project" value="TreeGrafter"/>
</dbReference>
<feature type="transmembrane region" description="Helical" evidence="2">
    <location>
        <begin position="430"/>
        <end position="449"/>
    </location>
</feature>
<feature type="transmembrane region" description="Helical" evidence="2">
    <location>
        <begin position="266"/>
        <end position="283"/>
    </location>
</feature>
<dbReference type="InterPro" id="IPR026209">
    <property type="entry name" value="Wolframin_fam"/>
</dbReference>